<accession>A0ABV7D7L9</accession>
<reference evidence="3" key="1">
    <citation type="journal article" date="2019" name="Int. J. Syst. Evol. Microbiol.">
        <title>The Global Catalogue of Microorganisms (GCM) 10K type strain sequencing project: providing services to taxonomists for standard genome sequencing and annotation.</title>
        <authorList>
            <consortium name="The Broad Institute Genomics Platform"/>
            <consortium name="The Broad Institute Genome Sequencing Center for Infectious Disease"/>
            <person name="Wu L."/>
            <person name="Ma J."/>
        </authorList>
    </citation>
    <scope>NUCLEOTIDE SEQUENCE [LARGE SCALE GENOMIC DNA]</scope>
    <source>
        <strain evidence="3">KCTC 62164</strain>
    </source>
</reference>
<dbReference type="Pfam" id="PF03929">
    <property type="entry name" value="PepSY_TM"/>
    <property type="match status" value="1"/>
</dbReference>
<feature type="transmembrane region" description="Helical" evidence="1">
    <location>
        <begin position="12"/>
        <end position="36"/>
    </location>
</feature>
<dbReference type="PANTHER" id="PTHR34219">
    <property type="entry name" value="IRON-REGULATED INNER MEMBRANE PROTEIN-RELATED"/>
    <property type="match status" value="1"/>
</dbReference>
<dbReference type="Proteomes" id="UP001595444">
    <property type="component" value="Unassembled WGS sequence"/>
</dbReference>
<name>A0ABV7D7L9_9PROT</name>
<feature type="transmembrane region" description="Helical" evidence="1">
    <location>
        <begin position="460"/>
        <end position="481"/>
    </location>
</feature>
<feature type="transmembrane region" description="Helical" evidence="1">
    <location>
        <begin position="356"/>
        <end position="375"/>
    </location>
</feature>
<dbReference type="RefSeq" id="WP_194213115.1">
    <property type="nucleotide sequence ID" value="NZ_CP061205.1"/>
</dbReference>
<keyword evidence="1" id="KW-0472">Membrane</keyword>
<protein>
    <submittedName>
        <fullName evidence="2">PepSY-associated TM helix domain-containing protein</fullName>
    </submittedName>
</protein>
<dbReference type="InterPro" id="IPR005625">
    <property type="entry name" value="PepSY-ass_TM"/>
</dbReference>
<dbReference type="PANTHER" id="PTHR34219:SF9">
    <property type="entry name" value="IRON-REGULATED INNER MEMBRANE PROTEIN"/>
    <property type="match status" value="1"/>
</dbReference>
<feature type="transmembrane region" description="Helical" evidence="1">
    <location>
        <begin position="396"/>
        <end position="423"/>
    </location>
</feature>
<sequence>MRTDIIKLYKDIHTWVGICSGLALFIAFYAGAITMFEKQINDWASPPSGIEAPLDLAETDRLLNATIEAYPEVKSSYQIHLYPSPSTPSSVMWHIPLEPEKGRRSKQAYYAASFAGDGTVLKTKLQKPELAHFINILHQQVGLPFSHEIAMPIMGVIALLYSLALVSGTIILIPSLVKDLFLLRIGKNLKRMWLDVHNVLGIFSLPFHIVMALTSVIFAFHDQIYDTQNVVLYDNKIADLWATGTLKYPQHPENTPLLAVPTLIEKLAVDAPDFRPTILHYTTQPEKQTTLRIDGTDSRRLLRGPTYGIANADPYTGELVGTGMMPGRQDGWGSALTSFFALHFGGYGGISVRWGYFFMGLAGAFLFYSGNLLWVESRRKKARRGANVEQKKSTEFMGSLTVGVSLGSIIGLSLTIAAAKWLHSFAGDLGAWHSGLYYIAFLAAIGVAFAMGAAKACVTLLHTAALTTLLIPLSSLIGLITDNTPTFYNSSTSALSFDFVAAIGSLCFALMAKRASRRIAEGPTDSIWSAAS</sequence>
<evidence type="ECO:0000313" key="2">
    <source>
        <dbReference type="EMBL" id="MFC3053106.1"/>
    </source>
</evidence>
<gene>
    <name evidence="2" type="ORF">ACFOKA_14420</name>
</gene>
<evidence type="ECO:0000313" key="3">
    <source>
        <dbReference type="Proteomes" id="UP001595444"/>
    </source>
</evidence>
<organism evidence="2 3">
    <name type="scientific">Kordiimonas pumila</name>
    <dbReference type="NCBI Taxonomy" id="2161677"/>
    <lineage>
        <taxon>Bacteria</taxon>
        <taxon>Pseudomonadati</taxon>
        <taxon>Pseudomonadota</taxon>
        <taxon>Alphaproteobacteria</taxon>
        <taxon>Kordiimonadales</taxon>
        <taxon>Kordiimonadaceae</taxon>
        <taxon>Kordiimonas</taxon>
    </lineage>
</organism>
<keyword evidence="3" id="KW-1185">Reference proteome</keyword>
<comment type="caution">
    <text evidence="2">The sequence shown here is derived from an EMBL/GenBank/DDBJ whole genome shotgun (WGS) entry which is preliminary data.</text>
</comment>
<dbReference type="EMBL" id="JBHRSL010000010">
    <property type="protein sequence ID" value="MFC3053106.1"/>
    <property type="molecule type" value="Genomic_DNA"/>
</dbReference>
<proteinExistence type="predicted"/>
<feature type="transmembrane region" description="Helical" evidence="1">
    <location>
        <begin position="493"/>
        <end position="512"/>
    </location>
</feature>
<keyword evidence="1" id="KW-1133">Transmembrane helix</keyword>
<feature type="transmembrane region" description="Helical" evidence="1">
    <location>
        <begin position="197"/>
        <end position="220"/>
    </location>
</feature>
<feature type="transmembrane region" description="Helical" evidence="1">
    <location>
        <begin position="435"/>
        <end position="453"/>
    </location>
</feature>
<evidence type="ECO:0000256" key="1">
    <source>
        <dbReference type="SAM" id="Phobius"/>
    </source>
</evidence>
<feature type="transmembrane region" description="Helical" evidence="1">
    <location>
        <begin position="153"/>
        <end position="177"/>
    </location>
</feature>
<keyword evidence="1" id="KW-0812">Transmembrane</keyword>